<evidence type="ECO:0000259" key="1">
    <source>
        <dbReference type="Pfam" id="PF03033"/>
    </source>
</evidence>
<dbReference type="GO" id="GO:0005975">
    <property type="term" value="P:carbohydrate metabolic process"/>
    <property type="evidence" value="ECO:0007669"/>
    <property type="project" value="InterPro"/>
</dbReference>
<reference evidence="3" key="2">
    <citation type="submission" date="2020-09" db="EMBL/GenBank/DDBJ databases">
        <authorList>
            <person name="Sun Q."/>
            <person name="Zhou Y."/>
        </authorList>
    </citation>
    <scope>NUCLEOTIDE SEQUENCE</scope>
    <source>
        <strain evidence="3">CGMCC 4.7299</strain>
    </source>
</reference>
<keyword evidence="4" id="KW-1185">Reference proteome</keyword>
<evidence type="ECO:0000313" key="4">
    <source>
        <dbReference type="Proteomes" id="UP000656042"/>
    </source>
</evidence>
<evidence type="ECO:0000313" key="3">
    <source>
        <dbReference type="EMBL" id="GGK74308.1"/>
    </source>
</evidence>
<comment type="caution">
    <text evidence="3">The sequence shown here is derived from an EMBL/GenBank/DDBJ whole genome shotgun (WGS) entry which is preliminary data.</text>
</comment>
<dbReference type="SUPFAM" id="SSF53756">
    <property type="entry name" value="UDP-Glycosyltransferase/glycogen phosphorylase"/>
    <property type="match status" value="1"/>
</dbReference>
<dbReference type="InterPro" id="IPR010610">
    <property type="entry name" value="EryCIII-like_C"/>
</dbReference>
<dbReference type="GO" id="GO:0008194">
    <property type="term" value="F:UDP-glycosyltransferase activity"/>
    <property type="evidence" value="ECO:0007669"/>
    <property type="project" value="InterPro"/>
</dbReference>
<dbReference type="AlphaFoldDB" id="A0A8J3FKR3"/>
<protein>
    <submittedName>
        <fullName evidence="3">Glycosyl transferase</fullName>
    </submittedName>
</protein>
<dbReference type="InterPro" id="IPR004276">
    <property type="entry name" value="GlycoTrans_28_N"/>
</dbReference>
<feature type="domain" description="Erythromycin biosynthesis protein CIII-like C-terminal" evidence="2">
    <location>
        <begin position="367"/>
        <end position="453"/>
    </location>
</feature>
<dbReference type="GO" id="GO:0016758">
    <property type="term" value="F:hexosyltransferase activity"/>
    <property type="evidence" value="ECO:0007669"/>
    <property type="project" value="InterPro"/>
</dbReference>
<sequence>MATAAAVISARLRSFGRPAGTDSGLIQIGSFTRRVTTPGPSSHRAATEPLRLLFYFAIGVRKLRRARLMRILMITPGTRGDVVPAAGLGARLRSHGHQVAVAANAPYADIVTAAGCEFRALPGDMRHLANPAPADVDAPARRMRDYLRELRDYMAQAATGTLAAARAGTDLILANSVAPFACDVAEGLGVPSAGMYLQPMEPSAAYPPMLLGLARSLGPWGNRLAGAAVRAGPAPYDPACARIRRDMGLPERTRRAAERCRVRTGWPVYHGISPTVLPRPRDWRAGLTAAGYWWPAPAPAWTPPTALVDFLSAGPPPVFIGFGSTGMRDGDLIVTAVRRARLRAVVQGELDGSYDDILSIGDVRHDWLFPRVSAVVHHAGAGTTAAGLRAGVPAATVPVYTDQPFWARRIHELGAGPAPIPARRLTADTLATAINDVVTVPAYRGRAQYLARRLGAEDGAAPLLTRLGI</sequence>
<dbReference type="InterPro" id="IPR050426">
    <property type="entry name" value="Glycosyltransferase_28"/>
</dbReference>
<feature type="domain" description="Glycosyltransferase family 28 N-terminal" evidence="1">
    <location>
        <begin position="71"/>
        <end position="191"/>
    </location>
</feature>
<dbReference type="InterPro" id="IPR002213">
    <property type="entry name" value="UDP_glucos_trans"/>
</dbReference>
<proteinExistence type="predicted"/>
<dbReference type="PANTHER" id="PTHR48050">
    <property type="entry name" value="STEROL 3-BETA-GLUCOSYLTRANSFERASE"/>
    <property type="match status" value="1"/>
</dbReference>
<reference evidence="3" key="1">
    <citation type="journal article" date="2014" name="Int. J. Syst. Evol. Microbiol.">
        <title>Complete genome sequence of Corynebacterium casei LMG S-19264T (=DSM 44701T), isolated from a smear-ripened cheese.</title>
        <authorList>
            <consortium name="US DOE Joint Genome Institute (JGI-PGF)"/>
            <person name="Walter F."/>
            <person name="Albersmeier A."/>
            <person name="Kalinowski J."/>
            <person name="Ruckert C."/>
        </authorList>
    </citation>
    <scope>NUCLEOTIDE SEQUENCE</scope>
    <source>
        <strain evidence="3">CGMCC 4.7299</strain>
    </source>
</reference>
<dbReference type="Pfam" id="PF06722">
    <property type="entry name" value="EryCIII-like_C"/>
    <property type="match status" value="1"/>
</dbReference>
<dbReference type="Pfam" id="PF03033">
    <property type="entry name" value="Glyco_transf_28"/>
    <property type="match status" value="1"/>
</dbReference>
<dbReference type="GO" id="GO:0033072">
    <property type="term" value="P:vancomycin biosynthetic process"/>
    <property type="evidence" value="ECO:0007669"/>
    <property type="project" value="UniProtKB-ARBA"/>
</dbReference>
<evidence type="ECO:0000259" key="2">
    <source>
        <dbReference type="Pfam" id="PF06722"/>
    </source>
</evidence>
<dbReference type="Proteomes" id="UP000656042">
    <property type="component" value="Unassembled WGS sequence"/>
</dbReference>
<dbReference type="CDD" id="cd03784">
    <property type="entry name" value="GT1_Gtf-like"/>
    <property type="match status" value="1"/>
</dbReference>
<accession>A0A8J3FKR3</accession>
<dbReference type="FunFam" id="3.40.50.2000:FF:000009">
    <property type="entry name" value="Sterol 3-beta-glucosyltransferase UGT80A2"/>
    <property type="match status" value="1"/>
</dbReference>
<organism evidence="3 4">
    <name type="scientific">Mangrovihabitans endophyticus</name>
    <dbReference type="NCBI Taxonomy" id="1751298"/>
    <lineage>
        <taxon>Bacteria</taxon>
        <taxon>Bacillati</taxon>
        <taxon>Actinomycetota</taxon>
        <taxon>Actinomycetes</taxon>
        <taxon>Micromonosporales</taxon>
        <taxon>Micromonosporaceae</taxon>
        <taxon>Mangrovihabitans</taxon>
    </lineage>
</organism>
<dbReference type="EMBL" id="BMMX01000001">
    <property type="protein sequence ID" value="GGK74308.1"/>
    <property type="molecule type" value="Genomic_DNA"/>
</dbReference>
<dbReference type="PANTHER" id="PTHR48050:SF13">
    <property type="entry name" value="STEROL 3-BETA-GLUCOSYLTRANSFERASE UGT80A2"/>
    <property type="match status" value="1"/>
</dbReference>
<keyword evidence="3" id="KW-0808">Transferase</keyword>
<gene>
    <name evidence="3" type="ORF">GCM10012284_05360</name>
</gene>
<dbReference type="Gene3D" id="3.40.50.2000">
    <property type="entry name" value="Glycogen Phosphorylase B"/>
    <property type="match status" value="2"/>
</dbReference>
<name>A0A8J3FKR3_9ACTN</name>